<accession>A0A0F8UUJ4</accession>
<dbReference type="PROSITE" id="PS50088">
    <property type="entry name" value="ANK_REPEAT"/>
    <property type="match status" value="6"/>
</dbReference>
<keyword evidence="5" id="KW-1185">Reference proteome</keyword>
<reference evidence="4 5" key="1">
    <citation type="submission" date="2015-02" db="EMBL/GenBank/DDBJ databases">
        <title>Draft Genome Sequences of Two Closely-Related Aflatoxigenic Aspergillus Species Obtained from the Cote d'Ivoire.</title>
        <authorList>
            <person name="Moore G.G."/>
            <person name="Beltz S.B."/>
            <person name="Mack B.M."/>
        </authorList>
    </citation>
    <scope>NUCLEOTIDE SEQUENCE [LARGE SCALE GENOMIC DNA]</scope>
    <source>
        <strain evidence="4 5">SRRC1468</strain>
    </source>
</reference>
<dbReference type="Proteomes" id="UP000034291">
    <property type="component" value="Unassembled WGS sequence"/>
</dbReference>
<dbReference type="PROSITE" id="PS50297">
    <property type="entry name" value="ANK_REP_REGION"/>
    <property type="match status" value="5"/>
</dbReference>
<dbReference type="Gene3D" id="1.25.40.20">
    <property type="entry name" value="Ankyrin repeat-containing domain"/>
    <property type="match status" value="2"/>
</dbReference>
<evidence type="ECO:0000256" key="2">
    <source>
        <dbReference type="ARBA" id="ARBA00023043"/>
    </source>
</evidence>
<name>A0A0F8UUJ4_9EURO</name>
<evidence type="ECO:0000256" key="3">
    <source>
        <dbReference type="PROSITE-ProRule" id="PRU00023"/>
    </source>
</evidence>
<dbReference type="PRINTS" id="PR01415">
    <property type="entry name" value="ANKYRIN"/>
</dbReference>
<dbReference type="EMBL" id="JZBS01001322">
    <property type="protein sequence ID" value="KKK23224.1"/>
    <property type="molecule type" value="Genomic_DNA"/>
</dbReference>
<dbReference type="InterPro" id="IPR002110">
    <property type="entry name" value="Ankyrin_rpt"/>
</dbReference>
<dbReference type="PANTHER" id="PTHR24198">
    <property type="entry name" value="ANKYRIN REPEAT AND PROTEIN KINASE DOMAIN-CONTAINING PROTEIN"/>
    <property type="match status" value="1"/>
</dbReference>
<dbReference type="SUPFAM" id="SSF48403">
    <property type="entry name" value="Ankyrin repeat"/>
    <property type="match status" value="1"/>
</dbReference>
<dbReference type="AlphaFoldDB" id="A0A0F8UUJ4"/>
<feature type="repeat" description="ANK" evidence="3">
    <location>
        <begin position="154"/>
        <end position="186"/>
    </location>
</feature>
<keyword evidence="2 3" id="KW-0040">ANK repeat</keyword>
<feature type="repeat" description="ANK" evidence="3">
    <location>
        <begin position="122"/>
        <end position="154"/>
    </location>
</feature>
<feature type="repeat" description="ANK" evidence="3">
    <location>
        <begin position="89"/>
        <end position="121"/>
    </location>
</feature>
<dbReference type="Pfam" id="PF00023">
    <property type="entry name" value="Ank"/>
    <property type="match status" value="1"/>
</dbReference>
<sequence length="373" mass="39943">MSPSFTNLIPEVQLLIIARLDFQAKLSLVESKLLPPLWIIRIEDVNKYDDAGNSLLHLAARENFVSAAKFLLSAGAHPSAHMGPGARDPNTTPLLLASRQGNLAIARMLLDHGASVHEWDWSGVSALHYASEAGHAQIVRLLLDSGATQNLNFDIGAPIHGAAGNGHAEVVRLLAARGAELELPRRGVTALALAICNEHLACVEALLDAGAAVSVSVSGEQRLKCGEWSFPLLLAAGGPRAIEAMSIAEMGVSEICQSPRLAWKLGQKRLYAEMVRLLLRSGADVGQELDSVTALHVAAIAGNHLAVEYLLDAGADIYQRTRRKRSALGFASLLNFDDIVQLLLNAKLGRPKEQKPAVGAKPDLRILNSRNPI</sequence>
<dbReference type="PANTHER" id="PTHR24198:SF165">
    <property type="entry name" value="ANKYRIN REPEAT-CONTAINING PROTEIN-RELATED"/>
    <property type="match status" value="1"/>
</dbReference>
<comment type="caution">
    <text evidence="4">The sequence shown here is derived from an EMBL/GenBank/DDBJ whole genome shotgun (WGS) entry which is preliminary data.</text>
</comment>
<dbReference type="Pfam" id="PF12796">
    <property type="entry name" value="Ank_2"/>
    <property type="match status" value="3"/>
</dbReference>
<evidence type="ECO:0000256" key="1">
    <source>
        <dbReference type="ARBA" id="ARBA00022737"/>
    </source>
</evidence>
<feature type="repeat" description="ANK" evidence="3">
    <location>
        <begin position="51"/>
        <end position="83"/>
    </location>
</feature>
<dbReference type="SMART" id="SM00248">
    <property type="entry name" value="ANK"/>
    <property type="match status" value="7"/>
</dbReference>
<feature type="repeat" description="ANK" evidence="3">
    <location>
        <begin position="186"/>
        <end position="218"/>
    </location>
</feature>
<keyword evidence="1" id="KW-0677">Repeat</keyword>
<gene>
    <name evidence="4" type="ORF">ARAM_007243</name>
</gene>
<feature type="repeat" description="ANK" evidence="3">
    <location>
        <begin position="290"/>
        <end position="322"/>
    </location>
</feature>
<dbReference type="InterPro" id="IPR036770">
    <property type="entry name" value="Ankyrin_rpt-contain_sf"/>
</dbReference>
<evidence type="ECO:0000313" key="4">
    <source>
        <dbReference type="EMBL" id="KKK23224.1"/>
    </source>
</evidence>
<organism evidence="4 5">
    <name type="scientific">Aspergillus rambellii</name>
    <dbReference type="NCBI Taxonomy" id="308745"/>
    <lineage>
        <taxon>Eukaryota</taxon>
        <taxon>Fungi</taxon>
        <taxon>Dikarya</taxon>
        <taxon>Ascomycota</taxon>
        <taxon>Pezizomycotina</taxon>
        <taxon>Eurotiomycetes</taxon>
        <taxon>Eurotiomycetidae</taxon>
        <taxon>Eurotiales</taxon>
        <taxon>Aspergillaceae</taxon>
        <taxon>Aspergillus</taxon>
        <taxon>Aspergillus subgen. Nidulantes</taxon>
    </lineage>
</organism>
<protein>
    <submittedName>
        <fullName evidence="4">Uncharacterized protein</fullName>
    </submittedName>
</protein>
<proteinExistence type="predicted"/>
<dbReference type="OrthoDB" id="194358at2759"/>
<evidence type="ECO:0000313" key="5">
    <source>
        <dbReference type="Proteomes" id="UP000034291"/>
    </source>
</evidence>
<dbReference type="STRING" id="308745.A0A0F8UUJ4"/>